<evidence type="ECO:0000256" key="4">
    <source>
        <dbReference type="ARBA" id="ARBA00023235"/>
    </source>
</evidence>
<dbReference type="Proteomes" id="UP000095765">
    <property type="component" value="Unassembled WGS sequence"/>
</dbReference>
<feature type="domain" description="B12-binding" evidence="6">
    <location>
        <begin position="477"/>
        <end position="621"/>
    </location>
</feature>
<dbReference type="PROSITE" id="PS51332">
    <property type="entry name" value="B12_BINDING"/>
    <property type="match status" value="1"/>
</dbReference>
<evidence type="ECO:0000313" key="7">
    <source>
        <dbReference type="EMBL" id="CUP82613.1"/>
    </source>
</evidence>
<keyword evidence="4 7" id="KW-0413">Isomerase</keyword>
<dbReference type="EC" id="5.4.99.4" evidence="7"/>
<keyword evidence="2" id="KW-0846">Cobalamin</keyword>
<proteinExistence type="predicted"/>
<dbReference type="AlphaFoldDB" id="A0A174RB23"/>
<dbReference type="GO" id="GO:0046872">
    <property type="term" value="F:metal ion binding"/>
    <property type="evidence" value="ECO:0007669"/>
    <property type="project" value="UniProtKB-KW"/>
</dbReference>
<keyword evidence="3" id="KW-0479">Metal-binding</keyword>
<sequence length="621" mass="68280">MKDPQEKTKQIIKEDIETIRAYADCFGVEMPDLDENGEVVGLPGPYPREVAGVVRSGYRIYELGQKALETGVPCLNPILGRNSAEETWKESCDIYKYADMYNDTIFQFVHSEATRHIDPLKGRELIEQSRGKGGITPKGEREFIQMGGGAKHPVRINATGDTAHINILNALIAGFDGTDIGPVIHVHFGGRGIHDFRTKVVNGYKAIQICGENKIFAQLDTHKHINNIGGTDGMAIAMCLLAEGLAAHGGLPWELSGIQMNVGGNNLYRDLAIMRAFRHNMLSKSLIVVPETFQNPPANLIAEQAHFARMAISAKLGGANFYRPKAAESVGIPTGDSMGQAVWASEDVFRRTYNPGIESPVIDEYESMMMDEAFAVLEAVLHLPSRSLKPGCLTEEFWRQWSDTELIDLIVEGGKSGMMDTPRAGGWDLKRYVKTNRDPDGITRYVEGYTPLGVDASRCPITKEHVTVHIEKPPTRKEKIVLATVGADAHVNGINVIREAFQDAGYDVVFLRGMNLPETVAEVAAEANADAVGVSNLLGLGVTLFPRVEKRLKELGLRDKMVVWAGGRIAEKEEEHKYYEDKIQSEGVGFLGVDAFFGPGSDPQACVDCITKAIEEKKKNR</sequence>
<dbReference type="GO" id="GO:0047548">
    <property type="term" value="F:2-methyleneglutarate mutase activity"/>
    <property type="evidence" value="ECO:0007669"/>
    <property type="project" value="UniProtKB-EC"/>
</dbReference>
<dbReference type="Pfam" id="PF02310">
    <property type="entry name" value="B12-binding"/>
    <property type="match status" value="1"/>
</dbReference>
<dbReference type="EMBL" id="CZBE01000013">
    <property type="protein sequence ID" value="CUP82613.1"/>
    <property type="molecule type" value="Genomic_DNA"/>
</dbReference>
<dbReference type="PANTHER" id="PTHR48101">
    <property type="entry name" value="METHYLMALONYL-COA MUTASE, MITOCHONDRIAL-RELATED"/>
    <property type="match status" value="1"/>
</dbReference>
<protein>
    <submittedName>
        <fullName evidence="7">2-methyleneglutarate mutase</fullName>
        <ecNumber evidence="7">5.4.99.4</ecNumber>
    </submittedName>
</protein>
<organism evidence="7 8">
    <name type="scientific">Anaerotruncus colihominis</name>
    <dbReference type="NCBI Taxonomy" id="169435"/>
    <lineage>
        <taxon>Bacteria</taxon>
        <taxon>Bacillati</taxon>
        <taxon>Bacillota</taxon>
        <taxon>Clostridia</taxon>
        <taxon>Eubacteriales</taxon>
        <taxon>Oscillospiraceae</taxon>
        <taxon>Anaerotruncus</taxon>
    </lineage>
</organism>
<evidence type="ECO:0000256" key="1">
    <source>
        <dbReference type="ARBA" id="ARBA00001922"/>
    </source>
</evidence>
<evidence type="ECO:0000256" key="5">
    <source>
        <dbReference type="ARBA" id="ARBA00023285"/>
    </source>
</evidence>
<dbReference type="SUPFAM" id="SSF52242">
    <property type="entry name" value="Cobalamin (vitamin B12)-binding domain"/>
    <property type="match status" value="1"/>
</dbReference>
<dbReference type="InterPro" id="IPR036724">
    <property type="entry name" value="Cobalamin-bd_sf"/>
</dbReference>
<evidence type="ECO:0000256" key="2">
    <source>
        <dbReference type="ARBA" id="ARBA00022628"/>
    </source>
</evidence>
<reference evidence="7 8" key="1">
    <citation type="submission" date="2015-09" db="EMBL/GenBank/DDBJ databases">
        <authorList>
            <consortium name="Pathogen Informatics"/>
        </authorList>
    </citation>
    <scope>NUCLEOTIDE SEQUENCE [LARGE SCALE GENOMIC DNA]</scope>
    <source>
        <strain evidence="7 8">2789STDY5834939</strain>
    </source>
</reference>
<dbReference type="RefSeq" id="WP_055245329.1">
    <property type="nucleotide sequence ID" value="NZ_CABIWA010000002.1"/>
</dbReference>
<dbReference type="Gene3D" id="3.40.50.280">
    <property type="entry name" value="Cobalamin-binding domain"/>
    <property type="match status" value="1"/>
</dbReference>
<dbReference type="NCBIfam" id="TIGR00640">
    <property type="entry name" value="acid_CoA_mut_C"/>
    <property type="match status" value="1"/>
</dbReference>
<dbReference type="InterPro" id="IPR006159">
    <property type="entry name" value="Acid_CoA_mut_C"/>
</dbReference>
<evidence type="ECO:0000259" key="6">
    <source>
        <dbReference type="PROSITE" id="PS51332"/>
    </source>
</evidence>
<evidence type="ECO:0000313" key="8">
    <source>
        <dbReference type="Proteomes" id="UP000095765"/>
    </source>
</evidence>
<dbReference type="PANTHER" id="PTHR48101:SF1">
    <property type="entry name" value="METHYLMALONYL-COA MUTASE, LARGE SUBUNIT"/>
    <property type="match status" value="1"/>
</dbReference>
<comment type="cofactor">
    <cofactor evidence="1">
        <name>adenosylcob(III)alamin</name>
        <dbReference type="ChEBI" id="CHEBI:18408"/>
    </cofactor>
</comment>
<dbReference type="OrthoDB" id="1672287at2"/>
<keyword evidence="5" id="KW-0170">Cobalt</keyword>
<name>A0A174RB23_9FIRM</name>
<dbReference type="GO" id="GO:0031419">
    <property type="term" value="F:cobalamin binding"/>
    <property type="evidence" value="ECO:0007669"/>
    <property type="project" value="UniProtKB-KW"/>
</dbReference>
<gene>
    <name evidence="7" type="primary">mgm</name>
    <name evidence="7" type="ORF">ERS852551_02079</name>
</gene>
<dbReference type="InterPro" id="IPR006158">
    <property type="entry name" value="Cobalamin-bd"/>
</dbReference>
<accession>A0A174RB23</accession>
<evidence type="ECO:0000256" key="3">
    <source>
        <dbReference type="ARBA" id="ARBA00022723"/>
    </source>
</evidence>